<dbReference type="GO" id="GO:0005737">
    <property type="term" value="C:cytoplasm"/>
    <property type="evidence" value="ECO:0007669"/>
    <property type="project" value="UniProtKB-SubCell"/>
</dbReference>
<sequence>MIMYKWVTLILAGGQSRRMGTSKTFLPRKDQLMIEHLVSISQEVSGHTIIISHENDVLKLNKLFIQNQNIAILQDEQRFKGFGPLAGLYTGMKHINAEWYFVLANDMPNINISYLKGLQQCTLSHPQSDIIIPIHNGRMHPLAGAYRNQEKGLYEYLNKGNKKMTDFIDSVSTYKILEQEWGEWTNQNKLFFNMNTPSDLSNWEKNIDK</sequence>
<dbReference type="PANTHER" id="PTHR19136:SF81">
    <property type="entry name" value="MOLYBDENUM COFACTOR GUANYLYLTRANSFERASE"/>
    <property type="match status" value="1"/>
</dbReference>
<keyword evidence="1 8" id="KW-0963">Cytoplasm</keyword>
<evidence type="ECO:0000256" key="3">
    <source>
        <dbReference type="ARBA" id="ARBA00022723"/>
    </source>
</evidence>
<keyword evidence="11" id="KW-1185">Reference proteome</keyword>
<evidence type="ECO:0000259" key="9">
    <source>
        <dbReference type="Pfam" id="PF12804"/>
    </source>
</evidence>
<feature type="binding site" evidence="8">
    <location>
        <position position="106"/>
    </location>
    <ligand>
        <name>GTP</name>
        <dbReference type="ChEBI" id="CHEBI:37565"/>
    </ligand>
</feature>
<dbReference type="RefSeq" id="WP_160645765.1">
    <property type="nucleotide sequence ID" value="NZ_SIJB01000019.1"/>
</dbReference>
<evidence type="ECO:0000313" key="10">
    <source>
        <dbReference type="EMBL" id="NBI28965.1"/>
    </source>
</evidence>
<dbReference type="Proteomes" id="UP000448943">
    <property type="component" value="Unassembled WGS sequence"/>
</dbReference>
<dbReference type="OrthoDB" id="9788394at2"/>
<evidence type="ECO:0000256" key="2">
    <source>
        <dbReference type="ARBA" id="ARBA00022679"/>
    </source>
</evidence>
<evidence type="ECO:0000256" key="1">
    <source>
        <dbReference type="ARBA" id="ARBA00022490"/>
    </source>
</evidence>
<organism evidence="10 11">
    <name type="scientific">Chengkuizengella marina</name>
    <dbReference type="NCBI Taxonomy" id="2507566"/>
    <lineage>
        <taxon>Bacteria</taxon>
        <taxon>Bacillati</taxon>
        <taxon>Bacillota</taxon>
        <taxon>Bacilli</taxon>
        <taxon>Bacillales</taxon>
        <taxon>Paenibacillaceae</taxon>
        <taxon>Chengkuizengella</taxon>
    </lineage>
</organism>
<reference evidence="10 11" key="1">
    <citation type="submission" date="2019-01" db="EMBL/GenBank/DDBJ databases">
        <title>Chengkuizengella sp. nov., isolated from deep-sea sediment of East Pacific Ocean.</title>
        <authorList>
            <person name="Yang J."/>
            <person name="Lai Q."/>
            <person name="Shao Z."/>
        </authorList>
    </citation>
    <scope>NUCLEOTIDE SEQUENCE [LARGE SCALE GENOMIC DNA]</scope>
    <source>
        <strain evidence="10 11">YPA3-1-1</strain>
    </source>
</reference>
<keyword evidence="2 8" id="KW-0808">Transferase</keyword>
<evidence type="ECO:0000256" key="8">
    <source>
        <dbReference type="HAMAP-Rule" id="MF_00316"/>
    </source>
</evidence>
<dbReference type="InterPro" id="IPR029044">
    <property type="entry name" value="Nucleotide-diphossugar_trans"/>
</dbReference>
<keyword evidence="4 8" id="KW-0547">Nucleotide-binding</keyword>
<accession>A0A6N9Q1K7</accession>
<evidence type="ECO:0000256" key="5">
    <source>
        <dbReference type="ARBA" id="ARBA00022842"/>
    </source>
</evidence>
<keyword evidence="7 8" id="KW-0501">Molybdenum cofactor biosynthesis</keyword>
<evidence type="ECO:0000256" key="7">
    <source>
        <dbReference type="ARBA" id="ARBA00023150"/>
    </source>
</evidence>
<keyword evidence="10" id="KW-0548">Nucleotidyltransferase</keyword>
<dbReference type="AlphaFoldDB" id="A0A6N9Q1K7"/>
<dbReference type="GO" id="GO:0005525">
    <property type="term" value="F:GTP binding"/>
    <property type="evidence" value="ECO:0007669"/>
    <property type="project" value="UniProtKB-UniRule"/>
</dbReference>
<comment type="similarity">
    <text evidence="8">Belongs to the MobA family.</text>
</comment>
<dbReference type="GO" id="GO:0061603">
    <property type="term" value="F:molybdenum cofactor guanylyltransferase activity"/>
    <property type="evidence" value="ECO:0007669"/>
    <property type="project" value="UniProtKB-EC"/>
</dbReference>
<comment type="function">
    <text evidence="8">Transfers a GMP moiety from GTP to Mo-molybdopterin (Mo-MPT) cofactor (Moco or molybdenum cofactor) to form Mo-molybdopterin guanine dinucleotide (Mo-MGD) cofactor.</text>
</comment>
<dbReference type="SUPFAM" id="SSF53448">
    <property type="entry name" value="Nucleotide-diphospho-sugar transferases"/>
    <property type="match status" value="1"/>
</dbReference>
<dbReference type="EMBL" id="SIJB01000019">
    <property type="protein sequence ID" value="NBI28965.1"/>
    <property type="molecule type" value="Genomic_DNA"/>
</dbReference>
<dbReference type="GO" id="GO:0006777">
    <property type="term" value="P:Mo-molybdopterin cofactor biosynthetic process"/>
    <property type="evidence" value="ECO:0007669"/>
    <property type="project" value="UniProtKB-KW"/>
</dbReference>
<keyword evidence="6 8" id="KW-0342">GTP-binding</keyword>
<dbReference type="HAMAP" id="MF_00316">
    <property type="entry name" value="MobA"/>
    <property type="match status" value="1"/>
</dbReference>
<comment type="caution">
    <text evidence="10">The sequence shown here is derived from an EMBL/GenBank/DDBJ whole genome shotgun (WGS) entry which is preliminary data.</text>
</comment>
<protein>
    <recommendedName>
        <fullName evidence="8">Probable molybdenum cofactor guanylyltransferase</fullName>
        <shortName evidence="8">MoCo guanylyltransferase</shortName>
        <ecNumber evidence="8">2.7.7.77</ecNumber>
    </recommendedName>
    <alternativeName>
        <fullName evidence="8">GTP:molybdopterin guanylyltransferase</fullName>
    </alternativeName>
    <alternativeName>
        <fullName evidence="8">Mo-MPT guanylyltransferase</fullName>
    </alternativeName>
    <alternativeName>
        <fullName evidence="8">Molybdopterin guanylyltransferase</fullName>
    </alternativeName>
    <alternativeName>
        <fullName evidence="8">Molybdopterin-guanine dinucleotide synthase</fullName>
        <shortName evidence="8">MGD synthase</shortName>
    </alternativeName>
</protein>
<feature type="binding site" evidence="8">
    <location>
        <position position="23"/>
    </location>
    <ligand>
        <name>GTP</name>
        <dbReference type="ChEBI" id="CHEBI:37565"/>
    </ligand>
</feature>
<name>A0A6N9Q1K7_9BACL</name>
<dbReference type="Pfam" id="PF12804">
    <property type="entry name" value="NTP_transf_3"/>
    <property type="match status" value="1"/>
</dbReference>
<keyword evidence="3 8" id="KW-0479">Metal-binding</keyword>
<dbReference type="CDD" id="cd02503">
    <property type="entry name" value="MobA"/>
    <property type="match status" value="1"/>
</dbReference>
<dbReference type="Gene3D" id="3.90.550.10">
    <property type="entry name" value="Spore Coat Polysaccharide Biosynthesis Protein SpsA, Chain A"/>
    <property type="match status" value="1"/>
</dbReference>
<keyword evidence="5 8" id="KW-0460">Magnesium</keyword>
<evidence type="ECO:0000256" key="6">
    <source>
        <dbReference type="ARBA" id="ARBA00023134"/>
    </source>
</evidence>
<gene>
    <name evidence="8" type="primary">mobA</name>
    <name evidence="10" type="ORF">ERL59_08330</name>
</gene>
<dbReference type="InterPro" id="IPR025877">
    <property type="entry name" value="MobA-like_NTP_Trfase"/>
</dbReference>
<evidence type="ECO:0000256" key="4">
    <source>
        <dbReference type="ARBA" id="ARBA00022741"/>
    </source>
</evidence>
<dbReference type="PANTHER" id="PTHR19136">
    <property type="entry name" value="MOLYBDENUM COFACTOR GUANYLYLTRANSFERASE"/>
    <property type="match status" value="1"/>
</dbReference>
<comment type="domain">
    <text evidence="8">The N-terminal domain determines nucleotide recognition and specific binding, while the C-terminal domain determines the specific binding to the target protein.</text>
</comment>
<comment type="catalytic activity">
    <reaction evidence="8">
        <text>Mo-molybdopterin + GTP + H(+) = Mo-molybdopterin guanine dinucleotide + diphosphate</text>
        <dbReference type="Rhea" id="RHEA:34243"/>
        <dbReference type="ChEBI" id="CHEBI:15378"/>
        <dbReference type="ChEBI" id="CHEBI:33019"/>
        <dbReference type="ChEBI" id="CHEBI:37565"/>
        <dbReference type="ChEBI" id="CHEBI:71302"/>
        <dbReference type="ChEBI" id="CHEBI:71310"/>
        <dbReference type="EC" id="2.7.7.77"/>
    </reaction>
</comment>
<evidence type="ECO:0000313" key="11">
    <source>
        <dbReference type="Proteomes" id="UP000448943"/>
    </source>
</evidence>
<comment type="caution">
    <text evidence="8">Lacks conserved residue(s) required for the propagation of feature annotation.</text>
</comment>
<dbReference type="InterPro" id="IPR013482">
    <property type="entry name" value="Molybde_CF_guanTrfase"/>
</dbReference>
<proteinExistence type="inferred from homology"/>
<feature type="domain" description="MobA-like NTP transferase" evidence="9">
    <location>
        <begin position="9"/>
        <end position="150"/>
    </location>
</feature>
<dbReference type="GO" id="GO:0046872">
    <property type="term" value="F:metal ion binding"/>
    <property type="evidence" value="ECO:0007669"/>
    <property type="project" value="UniProtKB-KW"/>
</dbReference>
<comment type="cofactor">
    <cofactor evidence="8">
        <name>Mg(2+)</name>
        <dbReference type="ChEBI" id="CHEBI:18420"/>
    </cofactor>
</comment>
<feature type="binding site" evidence="8">
    <location>
        <position position="75"/>
    </location>
    <ligand>
        <name>GTP</name>
        <dbReference type="ChEBI" id="CHEBI:37565"/>
    </ligand>
</feature>
<feature type="binding site" evidence="8">
    <location>
        <position position="106"/>
    </location>
    <ligand>
        <name>Mg(2+)</name>
        <dbReference type="ChEBI" id="CHEBI:18420"/>
    </ligand>
</feature>
<dbReference type="EC" id="2.7.7.77" evidence="8"/>
<comment type="subcellular location">
    <subcellularLocation>
        <location evidence="8">Cytoplasm</location>
    </subcellularLocation>
</comment>
<feature type="binding site" evidence="8">
    <location>
        <begin position="11"/>
        <end position="13"/>
    </location>
    <ligand>
        <name>GTP</name>
        <dbReference type="ChEBI" id="CHEBI:37565"/>
    </ligand>
</feature>